<proteinExistence type="inferred from homology"/>
<dbReference type="AlphaFoldDB" id="A0A1F7GF53"/>
<comment type="caution">
    <text evidence="2">The sequence shown here is derived from an EMBL/GenBank/DDBJ whole genome shotgun (WGS) entry which is preliminary data.</text>
</comment>
<gene>
    <name evidence="2" type="ORF">A2774_05630</name>
</gene>
<dbReference type="SUPFAM" id="SSF143120">
    <property type="entry name" value="YefM-like"/>
    <property type="match status" value="1"/>
</dbReference>
<evidence type="ECO:0000313" key="2">
    <source>
        <dbReference type="EMBL" id="OGK17495.1"/>
    </source>
</evidence>
<reference evidence="2 3" key="1">
    <citation type="journal article" date="2016" name="Nat. Commun.">
        <title>Thousands of microbial genomes shed light on interconnected biogeochemical processes in an aquifer system.</title>
        <authorList>
            <person name="Anantharaman K."/>
            <person name="Brown C.T."/>
            <person name="Hug L.A."/>
            <person name="Sharon I."/>
            <person name="Castelle C.J."/>
            <person name="Probst A.J."/>
            <person name="Thomas B.C."/>
            <person name="Singh A."/>
            <person name="Wilkins M.J."/>
            <person name="Karaoz U."/>
            <person name="Brodie E.L."/>
            <person name="Williams K.H."/>
            <person name="Hubbard S.S."/>
            <person name="Banfield J.F."/>
        </authorList>
    </citation>
    <scope>NUCLEOTIDE SEQUENCE [LARGE SCALE GENOMIC DNA]</scope>
</reference>
<organism evidence="2 3">
    <name type="scientific">Candidatus Roizmanbacteria bacterium RIFCSPHIGHO2_01_FULL_39_12c</name>
    <dbReference type="NCBI Taxonomy" id="1802031"/>
    <lineage>
        <taxon>Bacteria</taxon>
        <taxon>Candidatus Roizmaniibacteriota</taxon>
    </lineage>
</organism>
<evidence type="ECO:0000256" key="1">
    <source>
        <dbReference type="ARBA" id="ARBA00009981"/>
    </source>
</evidence>
<evidence type="ECO:0008006" key="4">
    <source>
        <dbReference type="Google" id="ProtNLM"/>
    </source>
</evidence>
<accession>A0A1F7GF53</accession>
<comment type="similarity">
    <text evidence="1">Belongs to the phD/YefM antitoxin family.</text>
</comment>
<dbReference type="Proteomes" id="UP000177208">
    <property type="component" value="Unassembled WGS sequence"/>
</dbReference>
<sequence length="82" mass="9522">MDTTIVTSTITDLRHKTNKVLLKAEEKGYVYLLRRSKIAAAVVDIKYLNDLQEAYEDYLDTLEYDKTIKLKRNPLSKAKKSK</sequence>
<evidence type="ECO:0000313" key="3">
    <source>
        <dbReference type="Proteomes" id="UP000177208"/>
    </source>
</evidence>
<dbReference type="InterPro" id="IPR036165">
    <property type="entry name" value="YefM-like_sf"/>
</dbReference>
<name>A0A1F7GF53_9BACT</name>
<dbReference type="EMBL" id="MFZG01000006">
    <property type="protein sequence ID" value="OGK17495.1"/>
    <property type="molecule type" value="Genomic_DNA"/>
</dbReference>
<protein>
    <recommendedName>
        <fullName evidence="4">Antitoxin</fullName>
    </recommendedName>
</protein>